<dbReference type="PANTHER" id="PTHR33990">
    <property type="entry name" value="PROTEIN YJDN-RELATED"/>
    <property type="match status" value="1"/>
</dbReference>
<comment type="caution">
    <text evidence="2">The sequence shown here is derived from an EMBL/GenBank/DDBJ whole genome shotgun (WGS) entry which is preliminary data.</text>
</comment>
<keyword evidence="3" id="KW-1185">Reference proteome</keyword>
<evidence type="ECO:0000313" key="2">
    <source>
        <dbReference type="EMBL" id="MBK0420925.1"/>
    </source>
</evidence>
<sequence>MTVLLNPYLNFHGTAREALEFYHSVLGGTLNLMQYDAIPGMMGDPSESTLIMHGQLETEDGLTLMAADYPASMQEVPDASTPGSSVCVSGDDLERLTAIWTALAESATHIQQPFEKAPWGDTFGMLSDRFGVPWMISGGPAQD</sequence>
<dbReference type="InterPro" id="IPR029068">
    <property type="entry name" value="Glyas_Bleomycin-R_OHBP_Dase"/>
</dbReference>
<dbReference type="CDD" id="cd06588">
    <property type="entry name" value="PhnB_like"/>
    <property type="match status" value="1"/>
</dbReference>
<feature type="domain" description="Glyoxalase/fosfomycin resistance/dioxygenase" evidence="1">
    <location>
        <begin position="13"/>
        <end position="136"/>
    </location>
</feature>
<dbReference type="EMBL" id="JAEHOI010000002">
    <property type="protein sequence ID" value="MBK0420925.1"/>
    <property type="molecule type" value="Genomic_DNA"/>
</dbReference>
<dbReference type="SUPFAM" id="SSF54593">
    <property type="entry name" value="Glyoxalase/Bleomycin resistance protein/Dihydroxybiphenyl dioxygenase"/>
    <property type="match status" value="1"/>
</dbReference>
<dbReference type="Proteomes" id="UP000618733">
    <property type="component" value="Unassembled WGS sequence"/>
</dbReference>
<dbReference type="Gene3D" id="3.10.180.10">
    <property type="entry name" value="2,3-Dihydroxybiphenyl 1,2-Dioxygenase, domain 1"/>
    <property type="match status" value="1"/>
</dbReference>
<dbReference type="RefSeq" id="WP_200131129.1">
    <property type="nucleotide sequence ID" value="NZ_JAEHOI010000002.1"/>
</dbReference>
<dbReference type="Pfam" id="PF00903">
    <property type="entry name" value="Glyoxalase"/>
    <property type="match status" value="1"/>
</dbReference>
<organism evidence="2 3">
    <name type="scientific">Leucobacter edaphi</name>
    <dbReference type="NCBI Taxonomy" id="2796472"/>
    <lineage>
        <taxon>Bacteria</taxon>
        <taxon>Bacillati</taxon>
        <taxon>Actinomycetota</taxon>
        <taxon>Actinomycetes</taxon>
        <taxon>Micrococcales</taxon>
        <taxon>Microbacteriaceae</taxon>
        <taxon>Leucobacter</taxon>
    </lineage>
</organism>
<name>A0A934QBQ6_9MICO</name>
<evidence type="ECO:0000313" key="3">
    <source>
        <dbReference type="Proteomes" id="UP000618733"/>
    </source>
</evidence>
<gene>
    <name evidence="2" type="ORF">JD292_02365</name>
</gene>
<dbReference type="InterPro" id="IPR004360">
    <property type="entry name" value="Glyas_Fos-R_dOase_dom"/>
</dbReference>
<reference evidence="2" key="1">
    <citation type="submission" date="2020-12" db="EMBL/GenBank/DDBJ databases">
        <title>Leucobacter sp. CAS2, isolated from Chromium sludge.</title>
        <authorList>
            <person name="Xu Z."/>
        </authorList>
    </citation>
    <scope>NUCLEOTIDE SEQUENCE</scope>
    <source>
        <strain evidence="2">CSA2</strain>
    </source>
</reference>
<evidence type="ECO:0000259" key="1">
    <source>
        <dbReference type="Pfam" id="PF00903"/>
    </source>
</evidence>
<accession>A0A934QBQ6</accession>
<protein>
    <submittedName>
        <fullName evidence="2">VOC family protein</fullName>
    </submittedName>
</protein>
<proteinExistence type="predicted"/>
<dbReference type="InterPro" id="IPR028973">
    <property type="entry name" value="PhnB-like"/>
</dbReference>
<dbReference type="AlphaFoldDB" id="A0A934QBQ6"/>
<dbReference type="PANTHER" id="PTHR33990:SF1">
    <property type="entry name" value="PROTEIN YJDN"/>
    <property type="match status" value="1"/>
</dbReference>